<evidence type="ECO:0000256" key="4">
    <source>
        <dbReference type="ARBA" id="ARBA00023239"/>
    </source>
</evidence>
<dbReference type="PROSITE" id="PS51891">
    <property type="entry name" value="CENP_V_GFA"/>
    <property type="match status" value="1"/>
</dbReference>
<dbReference type="PANTHER" id="PTHR33337">
    <property type="entry name" value="GFA DOMAIN-CONTAINING PROTEIN"/>
    <property type="match status" value="1"/>
</dbReference>
<dbReference type="EMBL" id="JACHXZ010000004">
    <property type="protein sequence ID" value="MBB3169718.1"/>
    <property type="molecule type" value="Genomic_DNA"/>
</dbReference>
<dbReference type="InterPro" id="IPR011057">
    <property type="entry name" value="Mss4-like_sf"/>
</dbReference>
<dbReference type="SUPFAM" id="SSF51316">
    <property type="entry name" value="Mss4-like"/>
    <property type="match status" value="1"/>
</dbReference>
<dbReference type="Proteomes" id="UP000559987">
    <property type="component" value="Unassembled WGS sequence"/>
</dbReference>
<keyword evidence="7" id="KW-1185">Reference proteome</keyword>
<evidence type="ECO:0000256" key="3">
    <source>
        <dbReference type="ARBA" id="ARBA00022833"/>
    </source>
</evidence>
<evidence type="ECO:0000313" key="7">
    <source>
        <dbReference type="Proteomes" id="UP000559987"/>
    </source>
</evidence>
<dbReference type="RefSeq" id="WP_183911211.1">
    <property type="nucleotide sequence ID" value="NZ_JACHXZ010000004.1"/>
</dbReference>
<dbReference type="AlphaFoldDB" id="A0A839UW76"/>
<gene>
    <name evidence="6" type="ORF">FHS30_002931</name>
</gene>
<protein>
    <recommendedName>
        <fullName evidence="5">CENP-V/GFA domain-containing protein</fullName>
    </recommendedName>
</protein>
<name>A0A839UW76_9GAMM</name>
<dbReference type="Pfam" id="PF04828">
    <property type="entry name" value="GFA"/>
    <property type="match status" value="1"/>
</dbReference>
<feature type="domain" description="CENP-V/GFA" evidence="5">
    <location>
        <begin position="9"/>
        <end position="122"/>
    </location>
</feature>
<evidence type="ECO:0000256" key="1">
    <source>
        <dbReference type="ARBA" id="ARBA00005495"/>
    </source>
</evidence>
<comment type="similarity">
    <text evidence="1">Belongs to the Gfa family.</text>
</comment>
<evidence type="ECO:0000259" key="5">
    <source>
        <dbReference type="PROSITE" id="PS51891"/>
    </source>
</evidence>
<organism evidence="6 7">
    <name type="scientific">Simiduia aestuariiviva</name>
    <dbReference type="NCBI Taxonomy" id="1510459"/>
    <lineage>
        <taxon>Bacteria</taxon>
        <taxon>Pseudomonadati</taxon>
        <taxon>Pseudomonadota</taxon>
        <taxon>Gammaproteobacteria</taxon>
        <taxon>Cellvibrionales</taxon>
        <taxon>Cellvibrionaceae</taxon>
        <taxon>Simiduia</taxon>
    </lineage>
</organism>
<sequence>MAKGKQHLIAGRCYCGAVRYKIQGEIEHVCICHCRSCQLASGAPCVGWLTVERSQVMLSGALNECYGAPQVQRCYCANCGTPISYSHSARPDHVDITLATLEDQSAVQPSRHIWVSHKVPWLSLVDGLPQFDEFSGAMD</sequence>
<reference evidence="6 7" key="1">
    <citation type="submission" date="2020-08" db="EMBL/GenBank/DDBJ databases">
        <title>Genomic Encyclopedia of Type Strains, Phase III (KMG-III): the genomes of soil and plant-associated and newly described type strains.</title>
        <authorList>
            <person name="Whitman W."/>
        </authorList>
    </citation>
    <scope>NUCLEOTIDE SEQUENCE [LARGE SCALE GENOMIC DNA]</scope>
    <source>
        <strain evidence="6 7">CECT 8571</strain>
    </source>
</reference>
<comment type="caution">
    <text evidence="6">The sequence shown here is derived from an EMBL/GenBank/DDBJ whole genome shotgun (WGS) entry which is preliminary data.</text>
</comment>
<dbReference type="InterPro" id="IPR006913">
    <property type="entry name" value="CENP-V/GFA"/>
</dbReference>
<dbReference type="PANTHER" id="PTHR33337:SF40">
    <property type="entry name" value="CENP-V_GFA DOMAIN-CONTAINING PROTEIN-RELATED"/>
    <property type="match status" value="1"/>
</dbReference>
<accession>A0A839UW76</accession>
<evidence type="ECO:0000313" key="6">
    <source>
        <dbReference type="EMBL" id="MBB3169718.1"/>
    </source>
</evidence>
<dbReference type="Gene3D" id="3.90.1590.10">
    <property type="entry name" value="glutathione-dependent formaldehyde- activating enzyme (gfa)"/>
    <property type="match status" value="1"/>
</dbReference>
<keyword evidence="3" id="KW-0862">Zinc</keyword>
<proteinExistence type="inferred from homology"/>
<dbReference type="GO" id="GO:0046872">
    <property type="term" value="F:metal ion binding"/>
    <property type="evidence" value="ECO:0007669"/>
    <property type="project" value="UniProtKB-KW"/>
</dbReference>
<evidence type="ECO:0000256" key="2">
    <source>
        <dbReference type="ARBA" id="ARBA00022723"/>
    </source>
</evidence>
<keyword evidence="4" id="KW-0456">Lyase</keyword>
<keyword evidence="2" id="KW-0479">Metal-binding</keyword>
<dbReference type="GO" id="GO:0016846">
    <property type="term" value="F:carbon-sulfur lyase activity"/>
    <property type="evidence" value="ECO:0007669"/>
    <property type="project" value="InterPro"/>
</dbReference>